<evidence type="ECO:0000313" key="3">
    <source>
        <dbReference type="Proteomes" id="UP000181951"/>
    </source>
</evidence>
<keyword evidence="3" id="KW-1185">Reference proteome</keyword>
<organism evidence="2 3">
    <name type="scientific">Actinacidiphila rubida</name>
    <dbReference type="NCBI Taxonomy" id="310780"/>
    <lineage>
        <taxon>Bacteria</taxon>
        <taxon>Bacillati</taxon>
        <taxon>Actinomycetota</taxon>
        <taxon>Actinomycetes</taxon>
        <taxon>Kitasatosporales</taxon>
        <taxon>Streptomycetaceae</taxon>
        <taxon>Actinacidiphila</taxon>
    </lineage>
</organism>
<dbReference type="AlphaFoldDB" id="A0A1H8KJZ8"/>
<dbReference type="STRING" id="310780.SAMN05216267_101325"/>
<proteinExistence type="predicted"/>
<sequence length="237" mass="24892">MSFDLGVWSEEVRPSCAAARETYLRLCAADATAVRPSAHVAAFRTALETAASEPVPVAPPEGDAAGAGPASPGDRPQVSGDAGHVLVSMPWPGAADLAPRVVALAARHGLVCFDPQKDVVHVPPALRAPHALELRSCGGPTVADPDPETVERAIRGLSAGSWFVILEDVPGRYLQVGVGADAGRSEGGYAAEFRDGSPESHVRCVLRDRAQVVSLFARFRQDPAVRPDGVAWRPLWG</sequence>
<dbReference type="EMBL" id="FODD01000013">
    <property type="protein sequence ID" value="SEN92718.1"/>
    <property type="molecule type" value="Genomic_DNA"/>
</dbReference>
<gene>
    <name evidence="2" type="ORF">SAMN05216267_101325</name>
</gene>
<reference evidence="2 3" key="1">
    <citation type="submission" date="2016-10" db="EMBL/GenBank/DDBJ databases">
        <authorList>
            <person name="de Groot N.N."/>
        </authorList>
    </citation>
    <scope>NUCLEOTIDE SEQUENCE [LARGE SCALE GENOMIC DNA]</scope>
    <source>
        <strain evidence="2 3">CGMCC 4.2026</strain>
    </source>
</reference>
<dbReference type="Proteomes" id="UP000181951">
    <property type="component" value="Unassembled WGS sequence"/>
</dbReference>
<feature type="region of interest" description="Disordered" evidence="1">
    <location>
        <begin position="52"/>
        <end position="84"/>
    </location>
</feature>
<name>A0A1H8KJZ8_9ACTN</name>
<evidence type="ECO:0000256" key="1">
    <source>
        <dbReference type="SAM" id="MobiDB-lite"/>
    </source>
</evidence>
<dbReference type="RefSeq" id="WP_141726009.1">
    <property type="nucleotide sequence ID" value="NZ_FODD01000013.1"/>
</dbReference>
<dbReference type="OrthoDB" id="3390084at2"/>
<feature type="compositionally biased region" description="Low complexity" evidence="1">
    <location>
        <begin position="52"/>
        <end position="74"/>
    </location>
</feature>
<protein>
    <submittedName>
        <fullName evidence="2">Uncharacterized protein</fullName>
    </submittedName>
</protein>
<evidence type="ECO:0000313" key="2">
    <source>
        <dbReference type="EMBL" id="SEN92718.1"/>
    </source>
</evidence>
<accession>A0A1H8KJZ8</accession>